<dbReference type="GO" id="GO:0004803">
    <property type="term" value="F:transposase activity"/>
    <property type="evidence" value="ECO:0007669"/>
    <property type="project" value="InterPro"/>
</dbReference>
<comment type="caution">
    <text evidence="3">The sequence shown here is derived from an EMBL/GenBank/DDBJ whole genome shotgun (WGS) entry which is preliminary data.</text>
</comment>
<sequence length="361" mass="39010">MARAYPPSEPDQIEATSQEVVLGVDTHKDRHVAAILTTVGMVLGTAAFPTTAAGYQQLLAWAHEHGTLRRAGVEGTGSYGAALARHLHIAGVTVLEINRPDRAARRRRGKTDTLDAEAAARAVLAGHATSTAKTGNGSVEMARMFRLARLWAVKARTQALNQLHAVLVCADTQVRESLAGLGRARLVRHCAALDPQDPTDPASAAIYTLRRLATRILTLTGEIDDLNRQLKTVLTRHAPDLLARPGPGPDTTAALLITAGDNPDRLVSDASFAALCGVSPVEASSGKIQRHRLNRGGDRQANAALHRIVITRLRYDPRTRAYQQRRLTEGKTPREIVRCLKRYVAREIYHALPTPPTAPAA</sequence>
<feature type="domain" description="Transposase IS110-like N-terminal" evidence="1">
    <location>
        <begin position="22"/>
        <end position="167"/>
    </location>
</feature>
<organism evidence="3 4">
    <name type="scientific">Parafrankia colletiae</name>
    <dbReference type="NCBI Taxonomy" id="573497"/>
    <lineage>
        <taxon>Bacteria</taxon>
        <taxon>Bacillati</taxon>
        <taxon>Actinomycetota</taxon>
        <taxon>Actinomycetes</taxon>
        <taxon>Frankiales</taxon>
        <taxon>Frankiaceae</taxon>
        <taxon>Parafrankia</taxon>
    </lineage>
</organism>
<dbReference type="OrthoDB" id="4337860at2"/>
<dbReference type="InterPro" id="IPR003346">
    <property type="entry name" value="Transposase_20"/>
</dbReference>
<evidence type="ECO:0000259" key="1">
    <source>
        <dbReference type="Pfam" id="PF01548"/>
    </source>
</evidence>
<dbReference type="RefSeq" id="WP_071082455.1">
    <property type="nucleotide sequence ID" value="NZ_MBLM01000022.1"/>
</dbReference>
<keyword evidence="4" id="KW-1185">Reference proteome</keyword>
<dbReference type="InterPro" id="IPR002525">
    <property type="entry name" value="Transp_IS110-like_N"/>
</dbReference>
<dbReference type="PANTHER" id="PTHR33055">
    <property type="entry name" value="TRANSPOSASE FOR INSERTION SEQUENCE ELEMENT IS1111A"/>
    <property type="match status" value="1"/>
</dbReference>
<dbReference type="Pfam" id="PF02371">
    <property type="entry name" value="Transposase_20"/>
    <property type="match status" value="1"/>
</dbReference>
<feature type="domain" description="Transposase IS116/IS110/IS902 C-terminal" evidence="2">
    <location>
        <begin position="243"/>
        <end position="323"/>
    </location>
</feature>
<evidence type="ECO:0000313" key="4">
    <source>
        <dbReference type="Proteomes" id="UP000179627"/>
    </source>
</evidence>
<evidence type="ECO:0000259" key="2">
    <source>
        <dbReference type="Pfam" id="PF02371"/>
    </source>
</evidence>
<dbReference type="GO" id="GO:0006313">
    <property type="term" value="P:DNA transposition"/>
    <property type="evidence" value="ECO:0007669"/>
    <property type="project" value="InterPro"/>
</dbReference>
<gene>
    <name evidence="3" type="ORF">CC117_32360</name>
</gene>
<dbReference type="GO" id="GO:0003677">
    <property type="term" value="F:DNA binding"/>
    <property type="evidence" value="ECO:0007669"/>
    <property type="project" value="InterPro"/>
</dbReference>
<dbReference type="Proteomes" id="UP000179627">
    <property type="component" value="Unassembled WGS sequence"/>
</dbReference>
<protein>
    <submittedName>
        <fullName evidence="3">Transposase</fullName>
    </submittedName>
</protein>
<reference evidence="4" key="1">
    <citation type="submission" date="2016-07" db="EMBL/GenBank/DDBJ databases">
        <title>Sequence Frankia sp. strain CcI1.17.</title>
        <authorList>
            <person name="Ghodhbane-Gtari F."/>
            <person name="Swanson E."/>
            <person name="Gueddou A."/>
            <person name="Morris K."/>
            <person name="Hezbri K."/>
            <person name="Ktari A."/>
            <person name="Nouioui I."/>
            <person name="Abebe-Akele F."/>
            <person name="Simpson S."/>
            <person name="Thomas K."/>
            <person name="Gtari M."/>
            <person name="Tisa L.S."/>
            <person name="Hurst S."/>
        </authorList>
    </citation>
    <scope>NUCLEOTIDE SEQUENCE [LARGE SCALE GENOMIC DNA]</scope>
    <source>
        <strain evidence="4">Cc1.17</strain>
    </source>
</reference>
<accession>A0A1S1RBW1</accession>
<dbReference type="InterPro" id="IPR047650">
    <property type="entry name" value="Transpos_IS110"/>
</dbReference>
<dbReference type="EMBL" id="MBLM01000022">
    <property type="protein sequence ID" value="OHV44318.1"/>
    <property type="molecule type" value="Genomic_DNA"/>
</dbReference>
<dbReference type="Pfam" id="PF01548">
    <property type="entry name" value="DEDD_Tnp_IS110"/>
    <property type="match status" value="1"/>
</dbReference>
<dbReference type="AlphaFoldDB" id="A0A1S1RBW1"/>
<dbReference type="NCBIfam" id="NF033542">
    <property type="entry name" value="transpos_IS110"/>
    <property type="match status" value="1"/>
</dbReference>
<proteinExistence type="predicted"/>
<name>A0A1S1RBW1_9ACTN</name>
<evidence type="ECO:0000313" key="3">
    <source>
        <dbReference type="EMBL" id="OHV44318.1"/>
    </source>
</evidence>
<dbReference type="Gene3D" id="3.40.50.720">
    <property type="entry name" value="NAD(P)-binding Rossmann-like Domain"/>
    <property type="match status" value="1"/>
</dbReference>
<dbReference type="PANTHER" id="PTHR33055:SF16">
    <property type="entry name" value="TRANSPOSASE FOR INSERTION SEQUENCE ELEMENT IS1547"/>
    <property type="match status" value="1"/>
</dbReference>